<feature type="chain" id="PRO_5034497857" description="Golgi apparatus protein 1" evidence="12">
    <location>
        <begin position="34"/>
        <end position="703"/>
    </location>
</feature>
<keyword evidence="3" id="KW-0812">Transmembrane</keyword>
<feature type="signal peptide" evidence="12">
    <location>
        <begin position="1"/>
        <end position="33"/>
    </location>
</feature>
<evidence type="ECO:0000256" key="10">
    <source>
        <dbReference type="ARBA" id="ARBA00024182"/>
    </source>
</evidence>
<evidence type="ECO:0000256" key="2">
    <source>
        <dbReference type="ARBA" id="ARBA00018563"/>
    </source>
</evidence>
<name>A0A8C7XTZ3_9TELE</name>
<evidence type="ECO:0000256" key="6">
    <source>
        <dbReference type="ARBA" id="ARBA00022981"/>
    </source>
</evidence>
<evidence type="ECO:0000256" key="11">
    <source>
        <dbReference type="PROSITE-ProRule" id="PRU00622"/>
    </source>
</evidence>
<dbReference type="InterPro" id="IPR001893">
    <property type="entry name" value="Cys-rich_GLG1_repeat"/>
</dbReference>
<evidence type="ECO:0000256" key="5">
    <source>
        <dbReference type="ARBA" id="ARBA00022737"/>
    </source>
</evidence>
<keyword evidence="9" id="KW-0325">Glycoprotein</keyword>
<sequence length="703" mass="80759">MCSAIYCHGNSYRTWLCLFLSLQLLWNYKLNLTTDPKFDSVAVEVCKTTISEIKECAAEELGKGYLVSCLVEHRGNITDYQCNQYITKMTTIIFSDYRLICGFLGKCHDDINALHCGSISTREKDIHSQGEVIACLEKGLIREEEGQPGARHIKDDCKKAIMRVAELSSDDFHLDRYLYLACRDDRERFCENTLAGEGRVYKCLFNHKFEEAMSEKCREALTTRQKLIAQDYKVSYSLAKACKSDLRKFHCNVDTSLPRAREARLSFLLLCLESAVHRGRVVSGECQGEMMDYRRMLMEDFSLSPEIVLNYVGSIEPNCQKALQVLIQEADPGADYRIDRALNEACESVIQTACKHIRSGDPMILSCLMEHLYTEKMVEDCEHRLLELQYFIARDWKLDPILYKKCQGDATRLCHTRGWNDTSDIMPPGAIFSCLYRHAYRSVEQGRRVSFLFSANVLVLTAPQGWIRGKSVYGIALPPHPKSLFSLELPSLSQQDIQIEALLMRACEPVIQTYCHEVADNQIDTGDLMACLVQNKHQKEMNEKCSVGVTHFQLIQIKDFRFSYKFKTACKEDVLKLCPNIKKKVDVVICLSTTVRNDTLQDVKEHRVSVKCRKQLRVEEVEMSEDIRLDPELYESCRPDITKLCQNVAPGNAQIIECLKDKKEKLTPRCHQKVFKLQEVEMVDPELDYQLMRVCKHMIKVSC</sequence>
<evidence type="ECO:0000256" key="7">
    <source>
        <dbReference type="ARBA" id="ARBA00022989"/>
    </source>
</evidence>
<keyword evidence="4 12" id="KW-0732">Signal</keyword>
<dbReference type="Proteomes" id="UP000694383">
    <property type="component" value="Unplaced"/>
</dbReference>
<reference evidence="13" key="1">
    <citation type="submission" date="2025-08" db="UniProtKB">
        <authorList>
            <consortium name="Ensembl"/>
        </authorList>
    </citation>
    <scope>IDENTIFICATION</scope>
</reference>
<comment type="subcellular location">
    <subcellularLocation>
        <location evidence="10">Golgi outpost</location>
    </subcellularLocation>
    <subcellularLocation>
        <location evidence="1">Membrane</location>
        <topology evidence="1">Single-pass type I membrane protein</topology>
    </subcellularLocation>
</comment>
<dbReference type="Pfam" id="PF00839">
    <property type="entry name" value="Cys_rich_FGFR"/>
    <property type="match status" value="10"/>
</dbReference>
<evidence type="ECO:0000313" key="14">
    <source>
        <dbReference type="Proteomes" id="UP000694383"/>
    </source>
</evidence>
<evidence type="ECO:0000256" key="3">
    <source>
        <dbReference type="ARBA" id="ARBA00022692"/>
    </source>
</evidence>
<accession>A0A8C7XTZ3</accession>
<evidence type="ECO:0000313" key="13">
    <source>
        <dbReference type="Ensembl" id="ENSOSIP00000017726.1"/>
    </source>
</evidence>
<dbReference type="GeneTree" id="ENSGT00390000011262"/>
<dbReference type="PROSITE" id="PS51289">
    <property type="entry name" value="GLG1_C_RICH"/>
    <property type="match status" value="4"/>
</dbReference>
<feature type="repeat" description="Cys-rich GLG1" evidence="11">
    <location>
        <begin position="540"/>
        <end position="599"/>
    </location>
</feature>
<feature type="repeat" description="Cys-rich GLG1" evidence="11">
    <location>
        <begin position="152"/>
        <end position="212"/>
    </location>
</feature>
<evidence type="ECO:0000256" key="1">
    <source>
        <dbReference type="ARBA" id="ARBA00004479"/>
    </source>
</evidence>
<keyword evidence="8" id="KW-0472">Membrane</keyword>
<reference evidence="13" key="2">
    <citation type="submission" date="2025-09" db="UniProtKB">
        <authorList>
            <consortium name="Ensembl"/>
        </authorList>
    </citation>
    <scope>IDENTIFICATION</scope>
</reference>
<proteinExistence type="predicted"/>
<keyword evidence="6" id="KW-0730">Sialic acid</keyword>
<evidence type="ECO:0000256" key="9">
    <source>
        <dbReference type="ARBA" id="ARBA00023180"/>
    </source>
</evidence>
<organism evidence="13 14">
    <name type="scientific">Oryzias sinensis</name>
    <name type="common">Chinese medaka</name>
    <dbReference type="NCBI Taxonomy" id="183150"/>
    <lineage>
        <taxon>Eukaryota</taxon>
        <taxon>Metazoa</taxon>
        <taxon>Chordata</taxon>
        <taxon>Craniata</taxon>
        <taxon>Vertebrata</taxon>
        <taxon>Euteleostomi</taxon>
        <taxon>Actinopterygii</taxon>
        <taxon>Neopterygii</taxon>
        <taxon>Teleostei</taxon>
        <taxon>Neoteleostei</taxon>
        <taxon>Acanthomorphata</taxon>
        <taxon>Ovalentaria</taxon>
        <taxon>Atherinomorphae</taxon>
        <taxon>Beloniformes</taxon>
        <taxon>Adrianichthyidae</taxon>
        <taxon>Oryziinae</taxon>
        <taxon>Oryzias</taxon>
    </lineage>
</organism>
<dbReference type="PANTHER" id="PTHR11884:SF1">
    <property type="entry name" value="GOLGI APPARATUS PROTEIN 1"/>
    <property type="match status" value="1"/>
</dbReference>
<dbReference type="InterPro" id="IPR017873">
    <property type="entry name" value="Cys-rich_GLG1_repeat_euk"/>
</dbReference>
<dbReference type="InterPro" id="IPR039728">
    <property type="entry name" value="GLG1"/>
</dbReference>
<keyword evidence="5" id="KW-0677">Repeat</keyword>
<dbReference type="GO" id="GO:0017134">
    <property type="term" value="F:fibroblast growth factor binding"/>
    <property type="evidence" value="ECO:0007669"/>
    <property type="project" value="TreeGrafter"/>
</dbReference>
<keyword evidence="14" id="KW-1185">Reference proteome</keyword>
<feature type="repeat" description="Cys-rich GLG1" evidence="11">
    <location>
        <begin position="607"/>
        <end position="667"/>
    </location>
</feature>
<evidence type="ECO:0000256" key="12">
    <source>
        <dbReference type="SAM" id="SignalP"/>
    </source>
</evidence>
<evidence type="ECO:0000256" key="8">
    <source>
        <dbReference type="ARBA" id="ARBA00023136"/>
    </source>
</evidence>
<protein>
    <recommendedName>
        <fullName evidence="2">Golgi apparatus protein 1</fullName>
    </recommendedName>
</protein>
<feature type="repeat" description="Cys-rich GLG1" evidence="11">
    <location>
        <begin position="314"/>
        <end position="376"/>
    </location>
</feature>
<dbReference type="GO" id="GO:0000139">
    <property type="term" value="C:Golgi membrane"/>
    <property type="evidence" value="ECO:0007669"/>
    <property type="project" value="InterPro"/>
</dbReference>
<dbReference type="Ensembl" id="ENSOSIT00000018723.1">
    <property type="protein sequence ID" value="ENSOSIP00000017726.1"/>
    <property type="gene ID" value="ENSOSIG00000009567.1"/>
</dbReference>
<evidence type="ECO:0000256" key="4">
    <source>
        <dbReference type="ARBA" id="ARBA00022729"/>
    </source>
</evidence>
<dbReference type="AlphaFoldDB" id="A0A8C7XTZ3"/>
<keyword evidence="7" id="KW-1133">Transmembrane helix</keyword>
<dbReference type="PANTHER" id="PTHR11884">
    <property type="entry name" value="SELECTIN LIGAND RELATED"/>
    <property type="match status" value="1"/>
</dbReference>